<comment type="caution">
    <text evidence="1">The sequence shown here is derived from an EMBL/GenBank/DDBJ whole genome shotgun (WGS) entry which is preliminary data.</text>
</comment>
<accession>A0A0M2R5L1</accession>
<dbReference type="OrthoDB" id="8480639at2"/>
<keyword evidence="2" id="KW-1185">Reference proteome</keyword>
<dbReference type="Proteomes" id="UP000034491">
    <property type="component" value="Unassembled WGS sequence"/>
</dbReference>
<evidence type="ECO:0000313" key="1">
    <source>
        <dbReference type="EMBL" id="KKJ75719.1"/>
    </source>
</evidence>
<proteinExistence type="predicted"/>
<organism evidence="1 2">
    <name type="scientific">Kiloniella litopenaei</name>
    <dbReference type="NCBI Taxonomy" id="1549748"/>
    <lineage>
        <taxon>Bacteria</taxon>
        <taxon>Pseudomonadati</taxon>
        <taxon>Pseudomonadota</taxon>
        <taxon>Alphaproteobacteria</taxon>
        <taxon>Rhodospirillales</taxon>
        <taxon>Kiloniellaceae</taxon>
        <taxon>Kiloniella</taxon>
    </lineage>
</organism>
<dbReference type="RefSeq" id="WP_046509441.1">
    <property type="nucleotide sequence ID" value="NZ_CBDDLU010000012.1"/>
</dbReference>
<sequence>MAHQNMTASTIGSRALATALDAVSAMGQSNQSMISASPETAIFNVESPQNDLGEENIRQLFVSMAETEQ</sequence>
<reference evidence="1 2" key="1">
    <citation type="submission" date="2015-03" db="EMBL/GenBank/DDBJ databases">
        <title>Genome sequence of Kiloniella sp. P1-1, isolated from the gut microflora of Pacific white shrimp, Penaeus vannamei.</title>
        <authorList>
            <person name="Shao Z."/>
            <person name="Wang L."/>
            <person name="Li X."/>
        </authorList>
    </citation>
    <scope>NUCLEOTIDE SEQUENCE [LARGE SCALE GENOMIC DNA]</scope>
    <source>
        <strain evidence="1 2">P1-1</strain>
    </source>
</reference>
<dbReference type="AlphaFoldDB" id="A0A0M2R5L1"/>
<dbReference type="EMBL" id="LANI01000027">
    <property type="protein sequence ID" value="KKJ75719.1"/>
    <property type="molecule type" value="Genomic_DNA"/>
</dbReference>
<protein>
    <submittedName>
        <fullName evidence="1">Uncharacterized protein</fullName>
    </submittedName>
</protein>
<gene>
    <name evidence="1" type="ORF">WH95_16710</name>
</gene>
<name>A0A0M2R5L1_9PROT</name>
<evidence type="ECO:0000313" key="2">
    <source>
        <dbReference type="Proteomes" id="UP000034491"/>
    </source>
</evidence>